<dbReference type="InterPro" id="IPR057456">
    <property type="entry name" value="Znf_C17orf113"/>
</dbReference>
<name>A0A8S3QBV5_MYTED</name>
<dbReference type="SUPFAM" id="SSF56204">
    <property type="entry name" value="Hect, E3 ligase catalytic domain"/>
    <property type="match status" value="2"/>
</dbReference>
<feature type="domain" description="HECT" evidence="3">
    <location>
        <begin position="486"/>
        <end position="605"/>
    </location>
</feature>
<evidence type="ECO:0000256" key="2">
    <source>
        <dbReference type="PROSITE-ProRule" id="PRU00104"/>
    </source>
</evidence>
<organism evidence="4 5">
    <name type="scientific">Mytilus edulis</name>
    <name type="common">Blue mussel</name>
    <dbReference type="NCBI Taxonomy" id="6550"/>
    <lineage>
        <taxon>Eukaryota</taxon>
        <taxon>Metazoa</taxon>
        <taxon>Spiralia</taxon>
        <taxon>Lophotrochozoa</taxon>
        <taxon>Mollusca</taxon>
        <taxon>Bivalvia</taxon>
        <taxon>Autobranchia</taxon>
        <taxon>Pteriomorphia</taxon>
        <taxon>Mytilida</taxon>
        <taxon>Mytiloidea</taxon>
        <taxon>Mytilidae</taxon>
        <taxon>Mytilinae</taxon>
        <taxon>Mytilus</taxon>
    </lineage>
</organism>
<dbReference type="InterPro" id="IPR042469">
    <property type="entry name" value="HECTD3"/>
</dbReference>
<feature type="active site" description="Glycyl thioester intermediate" evidence="2">
    <location>
        <position position="568"/>
    </location>
</feature>
<keyword evidence="4" id="KW-0012">Acyltransferase</keyword>
<proteinExistence type="predicted"/>
<dbReference type="SMART" id="SM00119">
    <property type="entry name" value="HECTc"/>
    <property type="match status" value="1"/>
</dbReference>
<dbReference type="GO" id="GO:0061630">
    <property type="term" value="F:ubiquitin protein ligase activity"/>
    <property type="evidence" value="ECO:0007669"/>
    <property type="project" value="UniProtKB-EC"/>
</dbReference>
<dbReference type="GO" id="GO:0043161">
    <property type="term" value="P:proteasome-mediated ubiquitin-dependent protein catabolic process"/>
    <property type="evidence" value="ECO:0007669"/>
    <property type="project" value="TreeGrafter"/>
</dbReference>
<dbReference type="Pfam" id="PF25431">
    <property type="entry name" value="zf-C17orf113"/>
    <property type="match status" value="1"/>
</dbReference>
<comment type="caution">
    <text evidence="2">Lacks conserved residue(s) required for the propagation of feature annotation.</text>
</comment>
<reference evidence="4" key="1">
    <citation type="submission" date="2021-03" db="EMBL/GenBank/DDBJ databases">
        <authorList>
            <person name="Bekaert M."/>
        </authorList>
    </citation>
    <scope>NUCLEOTIDE SEQUENCE</scope>
</reference>
<comment type="caution">
    <text evidence="4">The sequence shown here is derived from an EMBL/GenBank/DDBJ whole genome shotgun (WGS) entry which is preliminary data.</text>
</comment>
<keyword evidence="5" id="KW-1185">Reference proteome</keyword>
<sequence>MFKDIKSVTFEVLQYNTKRRPSDTPKLYINRRAAMEHRCEPGNDPDFKNSIFSQIYEGLKPRDRNSKCLDYRWSSRFDQWWECKFMSEGVIDQGGGFRDSLSDLSEELCPVTSDAALPLPFFIRSPNQVGDDSNIHRDVYILNHQCRDFTKYEWIGQLMGACLRGKENLVLSFPPLIWKMICGERVTWTRDYHTVDAAEVKLIDQLETMDKETFSGAGRIWSTTMTDGTPVELKVDGEGNPLPLDYDDRQEYCNKVRQIRMSEFDQQISAIRKGLLKTVPQAVFDLLTWQELEHRISGNPDITIEALKRSATYKWLQNGPTGMTCTICARYDKHGTFVTGCQNYKRDSINQHEKSESHKVNVIKFNGQKNPENSEGAKALRTLNQLTVNRLMLKFRNVFALCKKGRPYTDYSMLCDLDESKGLEIGSQYRTDKKAAEFASFIAKAEVSKIAEGMKDVRFISAISDGSTDSSYQEAEIVFIRHCHKGDIKVNFSLVKNIPKADADIHYDDIEEDCSTVKYMWQALEKFSTEDRSRFLRFVTGRKRLPAPIYVSSGKTDAIDCLPESSTCANMLYIPTYTSSKVAEEKLRYAVYNCTDMDADTLYLSDTDLDIF</sequence>
<dbReference type="AlphaFoldDB" id="A0A8S3QBV5"/>
<dbReference type="Proteomes" id="UP000683360">
    <property type="component" value="Unassembled WGS sequence"/>
</dbReference>
<dbReference type="Gene3D" id="3.30.2410.10">
    <property type="entry name" value="Hect, E3 ligase catalytic domain"/>
    <property type="match status" value="1"/>
</dbReference>
<evidence type="ECO:0000259" key="3">
    <source>
        <dbReference type="PROSITE" id="PS50237"/>
    </source>
</evidence>
<evidence type="ECO:0000313" key="4">
    <source>
        <dbReference type="EMBL" id="CAG2194093.1"/>
    </source>
</evidence>
<accession>A0A8S3QBV5</accession>
<dbReference type="OrthoDB" id="8068875at2759"/>
<protein>
    <submittedName>
        <fullName evidence="4">HECTD3</fullName>
        <ecNumber evidence="4">2.3.2.26</ecNumber>
    </submittedName>
</protein>
<keyword evidence="4" id="KW-0808">Transferase</keyword>
<dbReference type="InterPro" id="IPR000569">
    <property type="entry name" value="HECT_dom"/>
</dbReference>
<dbReference type="PANTHER" id="PTHR46654">
    <property type="entry name" value="E3 UBIQUITIN-PROTEIN LIGASE HECTD3"/>
    <property type="match status" value="1"/>
</dbReference>
<dbReference type="Pfam" id="PF00632">
    <property type="entry name" value="HECT"/>
    <property type="match status" value="2"/>
</dbReference>
<gene>
    <name evidence="4" type="ORF">MEDL_9154</name>
</gene>
<dbReference type="Gene3D" id="3.30.2160.10">
    <property type="entry name" value="Hect, E3 ligase catalytic domain"/>
    <property type="match status" value="1"/>
</dbReference>
<dbReference type="PROSITE" id="PS50237">
    <property type="entry name" value="HECT"/>
    <property type="match status" value="2"/>
</dbReference>
<evidence type="ECO:0000256" key="1">
    <source>
        <dbReference type="ARBA" id="ARBA00022786"/>
    </source>
</evidence>
<dbReference type="InterPro" id="IPR035983">
    <property type="entry name" value="Hect_E3_ubiquitin_ligase"/>
</dbReference>
<dbReference type="PANTHER" id="PTHR46654:SF1">
    <property type="entry name" value="E3 UBIQUITIN-PROTEIN LIGASE HECTD3"/>
    <property type="match status" value="1"/>
</dbReference>
<feature type="domain" description="HECT" evidence="3">
    <location>
        <begin position="65"/>
        <end position="321"/>
    </location>
</feature>
<dbReference type="Gene3D" id="3.90.1750.10">
    <property type="entry name" value="Hect, E3 ligase catalytic domains"/>
    <property type="match status" value="1"/>
</dbReference>
<keyword evidence="1 2" id="KW-0833">Ubl conjugation pathway</keyword>
<dbReference type="EMBL" id="CAJPWZ010000470">
    <property type="protein sequence ID" value="CAG2194093.1"/>
    <property type="molecule type" value="Genomic_DNA"/>
</dbReference>
<evidence type="ECO:0000313" key="5">
    <source>
        <dbReference type="Proteomes" id="UP000683360"/>
    </source>
</evidence>
<dbReference type="EC" id="2.3.2.26" evidence="4"/>